<dbReference type="PANTHER" id="PTHR10046">
    <property type="entry name" value="ATP DEPENDENT LON PROTEASE FAMILY MEMBER"/>
    <property type="match status" value="1"/>
</dbReference>
<dbReference type="EMBL" id="AP012554">
    <property type="protein sequence ID" value="BAO00677.1"/>
    <property type="molecule type" value="Genomic_DNA"/>
</dbReference>
<dbReference type="PROSITE" id="PS51786">
    <property type="entry name" value="LON_PROTEOLYTIC"/>
    <property type="match status" value="1"/>
</dbReference>
<dbReference type="InterPro" id="IPR020568">
    <property type="entry name" value="Ribosomal_Su5_D2-typ_SF"/>
</dbReference>
<evidence type="ECO:0000256" key="1">
    <source>
        <dbReference type="ARBA" id="ARBA00022670"/>
    </source>
</evidence>
<organism evidence="4 5">
    <name type="scientific">Candidatus Pantoea carbekii</name>
    <dbReference type="NCBI Taxonomy" id="1235990"/>
    <lineage>
        <taxon>Bacteria</taxon>
        <taxon>Pseudomonadati</taxon>
        <taxon>Pseudomonadota</taxon>
        <taxon>Gammaproteobacteria</taxon>
        <taxon>Enterobacterales</taxon>
        <taxon>Erwiniaceae</taxon>
        <taxon>Pantoea</taxon>
    </lineage>
</organism>
<feature type="domain" description="Lon proteolytic" evidence="3">
    <location>
        <begin position="337"/>
        <end position="534"/>
    </location>
</feature>
<protein>
    <recommendedName>
        <fullName evidence="2">endopeptidase La</fullName>
        <ecNumber evidence="2">3.4.21.53</ecNumber>
    </recommendedName>
</protein>
<reference evidence="4 5" key="1">
    <citation type="submission" date="2012-10" db="EMBL/GenBank/DDBJ databases">
        <title>Genome sequence of the symbiont of the pentatomidae stink bug Halyomorpha halys.</title>
        <authorList>
            <person name="Kobayashi H."/>
            <person name="Fujii-Muramatsu R."/>
            <person name="Takeishi K."/>
            <person name="Noda H."/>
        </authorList>
    </citation>
    <scope>NUCLEOTIDE SEQUENCE [LARGE SCALE GENOMIC DNA]</scope>
</reference>
<evidence type="ECO:0000256" key="2">
    <source>
        <dbReference type="PROSITE-ProRule" id="PRU01122"/>
    </source>
</evidence>
<comment type="catalytic activity">
    <reaction evidence="2">
        <text>Hydrolysis of proteins in presence of ATP.</text>
        <dbReference type="EC" id="3.4.21.53"/>
    </reaction>
</comment>
<accession>U3U891</accession>
<evidence type="ECO:0000313" key="4">
    <source>
        <dbReference type="EMBL" id="BAO00677.1"/>
    </source>
</evidence>
<dbReference type="PRINTS" id="PR00830">
    <property type="entry name" value="ENDOLAPTASE"/>
</dbReference>
<dbReference type="InterPro" id="IPR027417">
    <property type="entry name" value="P-loop_NTPase"/>
</dbReference>
<dbReference type="KEGG" id="hhs:HHS_07070"/>
<keyword evidence="2" id="KW-0720">Serine protease</keyword>
<dbReference type="PATRIC" id="fig|1235990.3.peg.704"/>
<dbReference type="InterPro" id="IPR008269">
    <property type="entry name" value="Lon_proteolytic"/>
</dbReference>
<evidence type="ECO:0000313" key="5">
    <source>
        <dbReference type="Proteomes" id="UP000016900"/>
    </source>
</evidence>
<dbReference type="EC" id="3.4.21.53" evidence="2"/>
<dbReference type="MEROPS" id="S16.A10"/>
<feature type="active site" evidence="2">
    <location>
        <position position="472"/>
    </location>
</feature>
<keyword evidence="1 2" id="KW-0645">Protease</keyword>
<dbReference type="GO" id="GO:0004176">
    <property type="term" value="F:ATP-dependent peptidase activity"/>
    <property type="evidence" value="ECO:0007669"/>
    <property type="project" value="UniProtKB-UniRule"/>
</dbReference>
<dbReference type="InterPro" id="IPR027065">
    <property type="entry name" value="Lon_Prtase"/>
</dbReference>
<keyword evidence="2" id="KW-0378">Hydrolase</keyword>
<dbReference type="GO" id="GO:0004252">
    <property type="term" value="F:serine-type endopeptidase activity"/>
    <property type="evidence" value="ECO:0007669"/>
    <property type="project" value="UniProtKB-UniRule"/>
</dbReference>
<gene>
    <name evidence="4" type="ORF">HHS_07070</name>
</gene>
<dbReference type="Gene3D" id="3.30.230.10">
    <property type="match status" value="1"/>
</dbReference>
<dbReference type="InterPro" id="IPR014721">
    <property type="entry name" value="Ribsml_uS5_D2-typ_fold_subgr"/>
</dbReference>
<sequence length="579" mass="66180">MLQPDSTCYQSIFSHLSLQDSNESFAAVQPRLMKALAHLHYKNHINLPILLLHSQENNNYLSWIASASKLFQHTEIALYGGNYRIIDNKINLLPPNNSKDSFTSQGGIFYTNWIESEQLFGCVRQYKNALKLEPGLIHRANGGTLILSLNILLAQPLLWRRLRKCLEQGRFDWYTQEQNPPLPVFIPPLPLAVRLILCGDRNALASFEELNPEIYQIASYSEFEENLLILKDDDMRSWCRWILAQIKLLHLPQPEINFWPKLINEAVRMTGNQKILPLCPCWLRRQIEDIMLDSSSNLLNAKTLTSAVNMRLWQESFLTDHMRNEILFKQINIQTNGKVIGQINSLSTVDLRGHPRSWGEPSRITCVVYPGDGELIDVEHKAELSGNIHRKGVMIMKAYLISELELDEPLPFSASLVFEQSYSEIDGDSASLAELCVLISALSNQPLDQQIAVTGSVDQFGNIQAVGGLNQKIESFFDICNARCLTGKQGVILPANNANDLSLKEDVVNAVRTQRFFIWTIDRIEEALLLLTGIAWKNTQGKSLVDNIRKRIAQFQEQEKCYHAHHSRWLKWFNFIKLF</sequence>
<proteinExistence type="inferred from homology"/>
<dbReference type="Proteomes" id="UP000016900">
    <property type="component" value="Chromosome"/>
</dbReference>
<keyword evidence="5" id="KW-1185">Reference proteome</keyword>
<feature type="active site" evidence="2">
    <location>
        <position position="429"/>
    </location>
</feature>
<dbReference type="GO" id="GO:0030163">
    <property type="term" value="P:protein catabolic process"/>
    <property type="evidence" value="ECO:0007669"/>
    <property type="project" value="InterPro"/>
</dbReference>
<dbReference type="STRING" id="1235990.BMSBPS_0341"/>
<dbReference type="AlphaFoldDB" id="U3U891"/>
<dbReference type="Pfam" id="PF13654">
    <property type="entry name" value="AAA_32"/>
    <property type="match status" value="1"/>
</dbReference>
<evidence type="ECO:0000259" key="3">
    <source>
        <dbReference type="PROSITE" id="PS51786"/>
    </source>
</evidence>
<dbReference type="GO" id="GO:0005524">
    <property type="term" value="F:ATP binding"/>
    <property type="evidence" value="ECO:0007669"/>
    <property type="project" value="InterPro"/>
</dbReference>
<comment type="similarity">
    <text evidence="2">Belongs to the peptidase S16 family.</text>
</comment>
<dbReference type="eggNOG" id="COG1067">
    <property type="taxonomic scope" value="Bacteria"/>
</dbReference>
<dbReference type="GO" id="GO:0006508">
    <property type="term" value="P:proteolysis"/>
    <property type="evidence" value="ECO:0007669"/>
    <property type="project" value="UniProtKB-KW"/>
</dbReference>
<dbReference type="Gene3D" id="3.40.50.300">
    <property type="entry name" value="P-loop containing nucleotide triphosphate hydrolases"/>
    <property type="match status" value="1"/>
</dbReference>
<dbReference type="SUPFAM" id="SSF54211">
    <property type="entry name" value="Ribosomal protein S5 domain 2-like"/>
    <property type="match status" value="1"/>
</dbReference>
<name>U3U891_9GAMM</name>
<dbReference type="Pfam" id="PF05362">
    <property type="entry name" value="Lon_C"/>
    <property type="match status" value="1"/>
</dbReference>
<dbReference type="InterPro" id="IPR041699">
    <property type="entry name" value="AAA_32"/>
</dbReference>